<evidence type="ECO:0000313" key="4">
    <source>
        <dbReference type="Proteomes" id="UP000198318"/>
    </source>
</evidence>
<accession>A0A239M285</accession>
<dbReference type="EMBL" id="FZOR01000025">
    <property type="protein sequence ID" value="SNT36193.1"/>
    <property type="molecule type" value="Genomic_DNA"/>
</dbReference>
<feature type="compositionally biased region" description="Pro residues" evidence="1">
    <location>
        <begin position="202"/>
        <end position="225"/>
    </location>
</feature>
<feature type="chain" id="PRO_5039144953" evidence="2">
    <location>
        <begin position="26"/>
        <end position="235"/>
    </location>
</feature>
<dbReference type="Proteomes" id="UP000198318">
    <property type="component" value="Unassembled WGS sequence"/>
</dbReference>
<dbReference type="AlphaFoldDB" id="A0A239M285"/>
<keyword evidence="2" id="KW-0732">Signal</keyword>
<protein>
    <submittedName>
        <fullName evidence="3">Uncharacterized protein</fullName>
    </submittedName>
</protein>
<feature type="signal peptide" evidence="2">
    <location>
        <begin position="1"/>
        <end position="25"/>
    </location>
</feature>
<sequence>MRLQTLAKAAAVAGALALPFGLAPAASATPGGTGSATAISATGPVAIPATPAVTSSAQRPTRKSIAELPPNPIVRARLLNAAAWSGHARASVADVRAPRLGLAAHAVTAECANGRGVSHLAKATLNGRTLKLGATPNTTVNADLEGLGTASVTLNKQVRGRDGSLTVTAIEVVAKLAGTTQTLSVASVTCKGADAPGKPEEPTSPPSETPAPTPPPASSPAPAPTPVTGDLPVTG</sequence>
<organism evidence="3 4">
    <name type="scientific">Actinomadura meyerae</name>
    <dbReference type="NCBI Taxonomy" id="240840"/>
    <lineage>
        <taxon>Bacteria</taxon>
        <taxon>Bacillati</taxon>
        <taxon>Actinomycetota</taxon>
        <taxon>Actinomycetes</taxon>
        <taxon>Streptosporangiales</taxon>
        <taxon>Thermomonosporaceae</taxon>
        <taxon>Actinomadura</taxon>
    </lineage>
</organism>
<evidence type="ECO:0000256" key="1">
    <source>
        <dbReference type="SAM" id="MobiDB-lite"/>
    </source>
</evidence>
<feature type="region of interest" description="Disordered" evidence="1">
    <location>
        <begin position="191"/>
        <end position="235"/>
    </location>
</feature>
<evidence type="ECO:0000256" key="2">
    <source>
        <dbReference type="SAM" id="SignalP"/>
    </source>
</evidence>
<name>A0A239M285_9ACTN</name>
<dbReference type="RefSeq" id="WP_179271674.1">
    <property type="nucleotide sequence ID" value="NZ_FZOR01000025.1"/>
</dbReference>
<reference evidence="3 4" key="1">
    <citation type="submission" date="2017-06" db="EMBL/GenBank/DDBJ databases">
        <authorList>
            <person name="Kim H.J."/>
            <person name="Triplett B.A."/>
        </authorList>
    </citation>
    <scope>NUCLEOTIDE SEQUENCE [LARGE SCALE GENOMIC DNA]</scope>
    <source>
        <strain evidence="3 4">DSM 44715</strain>
    </source>
</reference>
<evidence type="ECO:0000313" key="3">
    <source>
        <dbReference type="EMBL" id="SNT36193.1"/>
    </source>
</evidence>
<keyword evidence="4" id="KW-1185">Reference proteome</keyword>
<gene>
    <name evidence="3" type="ORF">SAMN05443665_102556</name>
</gene>
<proteinExistence type="predicted"/>